<feature type="domain" description="YjiS-like" evidence="1">
    <location>
        <begin position="13"/>
        <end position="43"/>
    </location>
</feature>
<dbReference type="RefSeq" id="WP_282584877.1">
    <property type="nucleotide sequence ID" value="NZ_JAMOIM010000006.1"/>
</dbReference>
<gene>
    <name evidence="2" type="ORF">M8523_10805</name>
</gene>
<evidence type="ECO:0000313" key="3">
    <source>
        <dbReference type="Proteomes" id="UP001165667"/>
    </source>
</evidence>
<dbReference type="Pfam" id="PF06568">
    <property type="entry name" value="YjiS-like"/>
    <property type="match status" value="1"/>
</dbReference>
<dbReference type="InterPro" id="IPR009506">
    <property type="entry name" value="YjiS-like"/>
</dbReference>
<dbReference type="AlphaFoldDB" id="A0AA42CJV5"/>
<sequence length="79" mass="9216">MPLSLTRWLLSEWRLHQERQLVRRLLLLDDHLLKDLGLRREQLQPDGIHQVDVAPATAVWRARHQTRAGMTRTSLQGCG</sequence>
<dbReference type="EMBL" id="JAMOIM010000006">
    <property type="protein sequence ID" value="MCW6508506.1"/>
    <property type="molecule type" value="Genomic_DNA"/>
</dbReference>
<evidence type="ECO:0000313" key="2">
    <source>
        <dbReference type="EMBL" id="MCW6508506.1"/>
    </source>
</evidence>
<reference evidence="2" key="1">
    <citation type="submission" date="2022-05" db="EMBL/GenBank/DDBJ databases">
        <authorList>
            <person name="Pankratov T."/>
        </authorList>
    </citation>
    <scope>NUCLEOTIDE SEQUENCE</scope>
    <source>
        <strain evidence="2">BP6-180914</strain>
    </source>
</reference>
<organism evidence="2 3">
    <name type="scientific">Lichenifustis flavocetrariae</name>
    <dbReference type="NCBI Taxonomy" id="2949735"/>
    <lineage>
        <taxon>Bacteria</taxon>
        <taxon>Pseudomonadati</taxon>
        <taxon>Pseudomonadota</taxon>
        <taxon>Alphaproteobacteria</taxon>
        <taxon>Hyphomicrobiales</taxon>
        <taxon>Lichenihabitantaceae</taxon>
        <taxon>Lichenifustis</taxon>
    </lineage>
</organism>
<accession>A0AA42CJV5</accession>
<dbReference type="Proteomes" id="UP001165667">
    <property type="component" value="Unassembled WGS sequence"/>
</dbReference>
<evidence type="ECO:0000259" key="1">
    <source>
        <dbReference type="Pfam" id="PF06568"/>
    </source>
</evidence>
<protein>
    <submittedName>
        <fullName evidence="2">DUF1127 domain-containing protein</fullName>
    </submittedName>
</protein>
<keyword evidence="3" id="KW-1185">Reference proteome</keyword>
<name>A0AA42CJV5_9HYPH</name>
<comment type="caution">
    <text evidence="2">The sequence shown here is derived from an EMBL/GenBank/DDBJ whole genome shotgun (WGS) entry which is preliminary data.</text>
</comment>
<proteinExistence type="predicted"/>